<comment type="caution">
    <text evidence="2">The sequence shown here is derived from an EMBL/GenBank/DDBJ whole genome shotgun (WGS) entry which is preliminary data.</text>
</comment>
<feature type="compositionally biased region" description="Polar residues" evidence="1">
    <location>
        <begin position="23"/>
        <end position="34"/>
    </location>
</feature>
<proteinExistence type="predicted"/>
<organism evidence="2 3">
    <name type="scientific">Chaetomium strumarium</name>
    <dbReference type="NCBI Taxonomy" id="1170767"/>
    <lineage>
        <taxon>Eukaryota</taxon>
        <taxon>Fungi</taxon>
        <taxon>Dikarya</taxon>
        <taxon>Ascomycota</taxon>
        <taxon>Pezizomycotina</taxon>
        <taxon>Sordariomycetes</taxon>
        <taxon>Sordariomycetidae</taxon>
        <taxon>Sordariales</taxon>
        <taxon>Chaetomiaceae</taxon>
        <taxon>Chaetomium</taxon>
    </lineage>
</organism>
<name>A0AAJ0M2X2_9PEZI</name>
<reference evidence="2" key="2">
    <citation type="submission" date="2023-06" db="EMBL/GenBank/DDBJ databases">
        <authorList>
            <consortium name="Lawrence Berkeley National Laboratory"/>
            <person name="Mondo S.J."/>
            <person name="Hensen N."/>
            <person name="Bonometti L."/>
            <person name="Westerberg I."/>
            <person name="Brannstrom I.O."/>
            <person name="Guillou S."/>
            <person name="Cros-Aarteil S."/>
            <person name="Calhoun S."/>
            <person name="Haridas S."/>
            <person name="Kuo A."/>
            <person name="Pangilinan J."/>
            <person name="Riley R."/>
            <person name="Labutti K."/>
            <person name="Andreopoulos B."/>
            <person name="Lipzen A."/>
            <person name="Chen C."/>
            <person name="Yanf M."/>
            <person name="Daum C."/>
            <person name="Ng V."/>
            <person name="Clum A."/>
            <person name="Steindorff A."/>
            <person name="Ohm R."/>
            <person name="Martin F."/>
            <person name="Silar P."/>
            <person name="Natvig D."/>
            <person name="Lalanne C."/>
            <person name="Gautier V."/>
            <person name="Ament-Velasquez S.L."/>
            <person name="Kruys A."/>
            <person name="Hutchinson M.I."/>
            <person name="Powell A.J."/>
            <person name="Barry K."/>
            <person name="Miller A.N."/>
            <person name="Grigoriev I.V."/>
            <person name="Debuchy R."/>
            <person name="Gladieux P."/>
            <person name="Thoren M.H."/>
            <person name="Johannesson H."/>
        </authorList>
    </citation>
    <scope>NUCLEOTIDE SEQUENCE</scope>
    <source>
        <strain evidence="2">CBS 333.67</strain>
    </source>
</reference>
<evidence type="ECO:0000256" key="1">
    <source>
        <dbReference type="SAM" id="MobiDB-lite"/>
    </source>
</evidence>
<dbReference type="RefSeq" id="XP_062722817.1">
    <property type="nucleotide sequence ID" value="XM_062862126.1"/>
</dbReference>
<feature type="region of interest" description="Disordered" evidence="1">
    <location>
        <begin position="1"/>
        <end position="116"/>
    </location>
</feature>
<evidence type="ECO:0000313" key="2">
    <source>
        <dbReference type="EMBL" id="KAK3307037.1"/>
    </source>
</evidence>
<dbReference type="GeneID" id="87880955"/>
<protein>
    <submittedName>
        <fullName evidence="2">Uncharacterized protein</fullName>
    </submittedName>
</protein>
<evidence type="ECO:0000313" key="3">
    <source>
        <dbReference type="Proteomes" id="UP001273166"/>
    </source>
</evidence>
<dbReference type="Proteomes" id="UP001273166">
    <property type="component" value="Unassembled WGS sequence"/>
</dbReference>
<keyword evidence="3" id="KW-1185">Reference proteome</keyword>
<accession>A0AAJ0M2X2</accession>
<feature type="compositionally biased region" description="Pro residues" evidence="1">
    <location>
        <begin position="307"/>
        <end position="316"/>
    </location>
</feature>
<dbReference type="EMBL" id="JAUDZG010000003">
    <property type="protein sequence ID" value="KAK3307037.1"/>
    <property type="molecule type" value="Genomic_DNA"/>
</dbReference>
<sequence>MPEYNQPGDPSLWADAPRPLHITKQSAQGRNSRCLNHESDASDGPMDSPPAPPGGNRSLTIPKRGDRDTDRYRKKGSKATEDTRPSTCTLSPFRASEGDARTLHAPRSTGPVPPIGSPSFPDPLVLIPRIIVTPEYQAVDEGASMLWAAVQLSTGGGRGHEMSSSDALRYGFLYDVSIDILPAAKSTILEVLGDKACKRAILYTGSRILLVVRVRLPPAVCSSAARTNSRRKPDELIEDLERHLGGTTTEYLHVHVSYRHSSFPERHTQPMGTRHTPESDGVDFLRTMIQTTATATIKRHNSESPWSPQPQTPRPNPLFTIMASH</sequence>
<gene>
    <name evidence="2" type="ORF">B0T15DRAFT_162491</name>
</gene>
<reference evidence="2" key="1">
    <citation type="journal article" date="2023" name="Mol. Phylogenet. Evol.">
        <title>Genome-scale phylogeny and comparative genomics of the fungal order Sordariales.</title>
        <authorList>
            <person name="Hensen N."/>
            <person name="Bonometti L."/>
            <person name="Westerberg I."/>
            <person name="Brannstrom I.O."/>
            <person name="Guillou S."/>
            <person name="Cros-Aarteil S."/>
            <person name="Calhoun S."/>
            <person name="Haridas S."/>
            <person name="Kuo A."/>
            <person name="Mondo S."/>
            <person name="Pangilinan J."/>
            <person name="Riley R."/>
            <person name="LaButti K."/>
            <person name="Andreopoulos B."/>
            <person name="Lipzen A."/>
            <person name="Chen C."/>
            <person name="Yan M."/>
            <person name="Daum C."/>
            <person name="Ng V."/>
            <person name="Clum A."/>
            <person name="Steindorff A."/>
            <person name="Ohm R.A."/>
            <person name="Martin F."/>
            <person name="Silar P."/>
            <person name="Natvig D.O."/>
            <person name="Lalanne C."/>
            <person name="Gautier V."/>
            <person name="Ament-Velasquez S.L."/>
            <person name="Kruys A."/>
            <person name="Hutchinson M.I."/>
            <person name="Powell A.J."/>
            <person name="Barry K."/>
            <person name="Miller A.N."/>
            <person name="Grigoriev I.V."/>
            <person name="Debuchy R."/>
            <person name="Gladieux P."/>
            <person name="Hiltunen Thoren M."/>
            <person name="Johannesson H."/>
        </authorList>
    </citation>
    <scope>NUCLEOTIDE SEQUENCE</scope>
    <source>
        <strain evidence="2">CBS 333.67</strain>
    </source>
</reference>
<dbReference type="AlphaFoldDB" id="A0AAJ0M2X2"/>
<feature type="region of interest" description="Disordered" evidence="1">
    <location>
        <begin position="297"/>
        <end position="325"/>
    </location>
</feature>